<dbReference type="EMBL" id="KE361635">
    <property type="protein sequence ID" value="EPQ28337.1"/>
    <property type="molecule type" value="Genomic_DNA"/>
</dbReference>
<evidence type="ECO:0000313" key="3">
    <source>
        <dbReference type="Proteomes" id="UP000053664"/>
    </source>
</evidence>
<gene>
    <name evidence="2" type="ORF">PFL1_04164</name>
</gene>
<feature type="chain" id="PRO_5001599758" description="AA1-like domain-containing protein" evidence="1">
    <location>
        <begin position="21"/>
        <end position="126"/>
    </location>
</feature>
<protein>
    <recommendedName>
        <fullName evidence="4">AA1-like domain-containing protein</fullName>
    </recommendedName>
</protein>
<sequence>MKLCNALSLIATAILSITLSAEMCTASSTLSYRVPGVGDFEVTTDDNNASQLCFYTLGGAKAPWHLGSSIDGPLFQDVTIKCVPANKNAKTARAVGELENAHRRVEYYVYIYGGQHVIGVLHNDNS</sequence>
<accession>A0A061H5Y2</accession>
<evidence type="ECO:0008006" key="4">
    <source>
        <dbReference type="Google" id="ProtNLM"/>
    </source>
</evidence>
<dbReference type="GeneID" id="19318271"/>
<dbReference type="AlphaFoldDB" id="A0A061H5Y2"/>
<dbReference type="KEGG" id="pfp:PFL1_04164"/>
<keyword evidence="1" id="KW-0732">Signal</keyword>
<feature type="signal peptide" evidence="1">
    <location>
        <begin position="1"/>
        <end position="20"/>
    </location>
</feature>
<proteinExistence type="predicted"/>
<dbReference type="RefSeq" id="XP_007879879.1">
    <property type="nucleotide sequence ID" value="XM_007881688.1"/>
</dbReference>
<dbReference type="Proteomes" id="UP000053664">
    <property type="component" value="Unassembled WGS sequence"/>
</dbReference>
<evidence type="ECO:0000256" key="1">
    <source>
        <dbReference type="SAM" id="SignalP"/>
    </source>
</evidence>
<dbReference type="HOGENOM" id="CLU_1982535_0_0_1"/>
<organism evidence="2 3">
    <name type="scientific">Pseudozyma flocculosa PF-1</name>
    <dbReference type="NCBI Taxonomy" id="1277687"/>
    <lineage>
        <taxon>Eukaryota</taxon>
        <taxon>Fungi</taxon>
        <taxon>Dikarya</taxon>
        <taxon>Basidiomycota</taxon>
        <taxon>Ustilaginomycotina</taxon>
        <taxon>Ustilaginomycetes</taxon>
        <taxon>Ustilaginales</taxon>
        <taxon>Ustilaginaceae</taxon>
        <taxon>Pseudozyma</taxon>
    </lineage>
</organism>
<evidence type="ECO:0000313" key="2">
    <source>
        <dbReference type="EMBL" id="EPQ28337.1"/>
    </source>
</evidence>
<name>A0A061H5Y2_9BASI</name>
<reference evidence="2 3" key="1">
    <citation type="journal article" date="2013" name="Plant Cell">
        <title>The transition from a phytopathogenic smut ancestor to an anamorphic biocontrol agent deciphered by comparative whole-genome analysis.</title>
        <authorList>
            <person name="Lefebvre F."/>
            <person name="Joly D.L."/>
            <person name="Labbe C."/>
            <person name="Teichmann B."/>
            <person name="Linning R."/>
            <person name="Belzile F."/>
            <person name="Bakkeren G."/>
            <person name="Belanger R.R."/>
        </authorList>
    </citation>
    <scope>NUCLEOTIDE SEQUENCE [LARGE SCALE GENOMIC DNA]</scope>
    <source>
        <strain evidence="2 3">PF-1</strain>
    </source>
</reference>